<accession>A0A2P4XPG0</accession>
<protein>
    <submittedName>
        <fullName evidence="1">Uncharacterized protein</fullName>
    </submittedName>
</protein>
<sequence length="139" mass="15189">MNLWDVKTDTKIAVMKEVMTITVGTSTAKNAVKPDSLRSGFITVGGKNQIPIEGIGRVELEVEDSKKNKQKLAAVKHDFRFNFDRKQCAMQTDKRFKVKAPMAANTDLYQFEAEPVATAAALIATSGAKQSVVSTTLLP</sequence>
<dbReference type="OrthoDB" id="127593at2759"/>
<dbReference type="EMBL" id="NCKW01009125">
    <property type="protein sequence ID" value="POM67450.1"/>
    <property type="molecule type" value="Genomic_DNA"/>
</dbReference>
<dbReference type="AlphaFoldDB" id="A0A2P4XPG0"/>
<name>A0A2P4XPG0_9STRA</name>
<comment type="caution">
    <text evidence="1">The sequence shown here is derived from an EMBL/GenBank/DDBJ whole genome shotgun (WGS) entry which is preliminary data.</text>
</comment>
<evidence type="ECO:0000313" key="2">
    <source>
        <dbReference type="Proteomes" id="UP000237271"/>
    </source>
</evidence>
<organism evidence="1 2">
    <name type="scientific">Phytophthora palmivora</name>
    <dbReference type="NCBI Taxonomy" id="4796"/>
    <lineage>
        <taxon>Eukaryota</taxon>
        <taxon>Sar</taxon>
        <taxon>Stramenopiles</taxon>
        <taxon>Oomycota</taxon>
        <taxon>Peronosporomycetes</taxon>
        <taxon>Peronosporales</taxon>
        <taxon>Peronosporaceae</taxon>
        <taxon>Phytophthora</taxon>
    </lineage>
</organism>
<proteinExistence type="predicted"/>
<keyword evidence="2" id="KW-1185">Reference proteome</keyword>
<reference evidence="1 2" key="1">
    <citation type="journal article" date="2017" name="Genome Biol. Evol.">
        <title>Phytophthora megakarya and P. palmivora, closely related causal agents of cacao black pod rot, underwent increases in genome sizes and gene numbers by different mechanisms.</title>
        <authorList>
            <person name="Ali S.S."/>
            <person name="Shao J."/>
            <person name="Lary D.J."/>
            <person name="Kronmiller B."/>
            <person name="Shen D."/>
            <person name="Strem M.D."/>
            <person name="Amoako-Attah I."/>
            <person name="Akrofi A.Y."/>
            <person name="Begoude B.A."/>
            <person name="Ten Hoopen G.M."/>
            <person name="Coulibaly K."/>
            <person name="Kebe B.I."/>
            <person name="Melnick R.L."/>
            <person name="Guiltinan M.J."/>
            <person name="Tyler B.M."/>
            <person name="Meinhardt L.W."/>
            <person name="Bailey B.A."/>
        </authorList>
    </citation>
    <scope>NUCLEOTIDE SEQUENCE [LARGE SCALE GENOMIC DNA]</scope>
    <source>
        <strain evidence="2">sbr112.9</strain>
    </source>
</reference>
<evidence type="ECO:0000313" key="1">
    <source>
        <dbReference type="EMBL" id="POM67450.1"/>
    </source>
</evidence>
<dbReference type="Proteomes" id="UP000237271">
    <property type="component" value="Unassembled WGS sequence"/>
</dbReference>
<gene>
    <name evidence="1" type="ORF">PHPALM_16549</name>
</gene>